<evidence type="ECO:0000256" key="1">
    <source>
        <dbReference type="SAM" id="MobiDB-lite"/>
    </source>
</evidence>
<sequence>MVAWRINSSCNCNQPPDPDGRLRLFHGVEIQQTNAVDKGAGRRRAASGRPFHVRRRTRVETDEHLLARERPQKHPVEHRLRHGPVALFDHVQRIIFGHHPGGPVEQSDHAVPTLQALLLGVESQLPVAPRLLGWRRVGHQVPRSRPRHAFAHSVGESVVNLYIIDEVVEKNPTGRKTTSVNGTTHAHAQVDKTELSSSSSVRRLHYKFDQNV</sequence>
<protein>
    <submittedName>
        <fullName evidence="2">Uncharacterized protein</fullName>
    </submittedName>
</protein>
<dbReference type="EMBL" id="JYDJ01000037">
    <property type="protein sequence ID" value="KRX47841.1"/>
    <property type="molecule type" value="Genomic_DNA"/>
</dbReference>
<dbReference type="Proteomes" id="UP000055048">
    <property type="component" value="Unassembled WGS sequence"/>
</dbReference>
<evidence type="ECO:0000313" key="3">
    <source>
        <dbReference type="Proteomes" id="UP000055048"/>
    </source>
</evidence>
<proteinExistence type="predicted"/>
<accession>A0A0V0U9E3</accession>
<feature type="compositionally biased region" description="Polar residues" evidence="1">
    <location>
        <begin position="174"/>
        <end position="186"/>
    </location>
</feature>
<comment type="caution">
    <text evidence="2">The sequence shown here is derived from an EMBL/GenBank/DDBJ whole genome shotgun (WGS) entry which is preliminary data.</text>
</comment>
<dbReference type="AlphaFoldDB" id="A0A0V0U9E3"/>
<evidence type="ECO:0000313" key="2">
    <source>
        <dbReference type="EMBL" id="KRX47841.1"/>
    </source>
</evidence>
<reference evidence="2 3" key="1">
    <citation type="submission" date="2015-01" db="EMBL/GenBank/DDBJ databases">
        <title>Evolution of Trichinella species and genotypes.</title>
        <authorList>
            <person name="Korhonen P.K."/>
            <person name="Edoardo P."/>
            <person name="Giuseppe L.R."/>
            <person name="Gasser R.B."/>
        </authorList>
    </citation>
    <scope>NUCLEOTIDE SEQUENCE [LARGE SCALE GENOMIC DNA]</scope>
    <source>
        <strain evidence="2">ISS417</strain>
    </source>
</reference>
<keyword evidence="3" id="KW-1185">Reference proteome</keyword>
<feature type="region of interest" description="Disordered" evidence="1">
    <location>
        <begin position="173"/>
        <end position="196"/>
    </location>
</feature>
<gene>
    <name evidence="2" type="ORF">T05_2745</name>
</gene>
<organism evidence="2 3">
    <name type="scientific">Trichinella murrelli</name>
    <dbReference type="NCBI Taxonomy" id="144512"/>
    <lineage>
        <taxon>Eukaryota</taxon>
        <taxon>Metazoa</taxon>
        <taxon>Ecdysozoa</taxon>
        <taxon>Nematoda</taxon>
        <taxon>Enoplea</taxon>
        <taxon>Dorylaimia</taxon>
        <taxon>Trichinellida</taxon>
        <taxon>Trichinellidae</taxon>
        <taxon>Trichinella</taxon>
    </lineage>
</organism>
<name>A0A0V0U9E3_9BILA</name>